<dbReference type="PANTHER" id="PTHR34700:SF8">
    <property type="entry name" value="POTASSIUM BINDING PROTEIN KBP"/>
    <property type="match status" value="1"/>
</dbReference>
<dbReference type="Gene3D" id="3.10.350.10">
    <property type="entry name" value="LysM domain"/>
    <property type="match status" value="1"/>
</dbReference>
<dbReference type="OrthoDB" id="370541at2"/>
<gene>
    <name evidence="5" type="primary">lysM</name>
    <name evidence="5" type="ORF">EIB73_14905</name>
</gene>
<feature type="domain" description="LysM" evidence="4">
    <location>
        <begin position="103"/>
        <end position="152"/>
    </location>
</feature>
<dbReference type="SMART" id="SM00257">
    <property type="entry name" value="LysM"/>
    <property type="match status" value="1"/>
</dbReference>
<keyword evidence="2" id="KW-0963">Cytoplasm</keyword>
<name>A0A3G8Y1F2_9FLAO</name>
<dbReference type="InterPro" id="IPR052196">
    <property type="entry name" value="Bact_Kbp"/>
</dbReference>
<protein>
    <recommendedName>
        <fullName evidence="3">Potassium binding protein Kbp</fullName>
    </recommendedName>
</protein>
<dbReference type="NCBIfam" id="NF008399">
    <property type="entry name" value="PRK11198.1"/>
    <property type="match status" value="1"/>
</dbReference>
<dbReference type="AlphaFoldDB" id="A0A3G8Y1F2"/>
<dbReference type="EMBL" id="CP034159">
    <property type="protein sequence ID" value="AZI34386.1"/>
    <property type="molecule type" value="Genomic_DNA"/>
</dbReference>
<evidence type="ECO:0000313" key="6">
    <source>
        <dbReference type="Proteomes" id="UP000270185"/>
    </source>
</evidence>
<sequence>MGLGSFLKNVGEKIFGGGETPEEQAQKVRNHVSKYGFDTSGLTFTVKDDKVTIAGDAKSWEEKGKIYVAAGNVEGIDGVTDNMTVKVAPVQASTPEPAQVQVKYHTVQSGESLSKISKEFYGDPNQYNKIFEANKPMLSDPDKIYPGQVLVIPQ</sequence>
<organism evidence="5 6">
    <name type="scientific">Kaistella carnis</name>
    <dbReference type="NCBI Taxonomy" id="1241979"/>
    <lineage>
        <taxon>Bacteria</taxon>
        <taxon>Pseudomonadati</taxon>
        <taxon>Bacteroidota</taxon>
        <taxon>Flavobacteriia</taxon>
        <taxon>Flavobacteriales</taxon>
        <taxon>Weeksellaceae</taxon>
        <taxon>Chryseobacterium group</taxon>
        <taxon>Kaistella</taxon>
    </lineage>
</organism>
<comment type="subcellular location">
    <subcellularLocation>
        <location evidence="1">Cytoplasm</location>
    </subcellularLocation>
</comment>
<dbReference type="PANTHER" id="PTHR34700">
    <property type="entry name" value="POTASSIUM BINDING PROTEIN KBP"/>
    <property type="match status" value="1"/>
</dbReference>
<dbReference type="CDD" id="cd00118">
    <property type="entry name" value="LysM"/>
    <property type="match status" value="1"/>
</dbReference>
<proteinExistence type="predicted"/>
<reference evidence="6" key="1">
    <citation type="submission" date="2018-11" db="EMBL/GenBank/DDBJ databases">
        <title>Proposal to divide the Flavobacteriaceae and reorganize its genera based on Amino Acid Identity values calculated from whole genome sequences.</title>
        <authorList>
            <person name="Nicholson A.C."/>
            <person name="Gulvik C.A."/>
            <person name="Whitney A.M."/>
            <person name="Humrighouse B.W."/>
            <person name="Bell M."/>
            <person name="Holmes B."/>
            <person name="Steigerwalt A.G."/>
            <person name="Villarma A."/>
            <person name="Sheth M."/>
            <person name="Batra D."/>
            <person name="Pryor J."/>
            <person name="Bernardet J.-F."/>
            <person name="Hugo C."/>
            <person name="Kampfer P."/>
            <person name="Newman J.D."/>
            <person name="McQuiston J.R."/>
        </authorList>
    </citation>
    <scope>NUCLEOTIDE SEQUENCE [LARGE SCALE GENOMIC DNA]</scope>
    <source>
        <strain evidence="6">G0081</strain>
    </source>
</reference>
<dbReference type="Pfam" id="PF04972">
    <property type="entry name" value="BON"/>
    <property type="match status" value="1"/>
</dbReference>
<accession>A0A3G8Y1F2</accession>
<dbReference type="GO" id="GO:0005737">
    <property type="term" value="C:cytoplasm"/>
    <property type="evidence" value="ECO:0007669"/>
    <property type="project" value="UniProtKB-SubCell"/>
</dbReference>
<dbReference type="PROSITE" id="PS51782">
    <property type="entry name" value="LYSM"/>
    <property type="match status" value="1"/>
</dbReference>
<dbReference type="KEGG" id="ccas:EIB73_14905"/>
<evidence type="ECO:0000256" key="2">
    <source>
        <dbReference type="ARBA" id="ARBA00022490"/>
    </source>
</evidence>
<dbReference type="RefSeq" id="WP_125026022.1">
    <property type="nucleotide sequence ID" value="NZ_CP034159.1"/>
</dbReference>
<dbReference type="Gene3D" id="3.30.1340.30">
    <property type="match status" value="1"/>
</dbReference>
<dbReference type="InterPro" id="IPR018392">
    <property type="entry name" value="LysM"/>
</dbReference>
<dbReference type="InterPro" id="IPR036779">
    <property type="entry name" value="LysM_dom_sf"/>
</dbReference>
<evidence type="ECO:0000256" key="3">
    <source>
        <dbReference type="ARBA" id="ARBA00072219"/>
    </source>
</evidence>
<dbReference type="Pfam" id="PF01476">
    <property type="entry name" value="LysM"/>
    <property type="match status" value="1"/>
</dbReference>
<evidence type="ECO:0000313" key="5">
    <source>
        <dbReference type="EMBL" id="AZI34386.1"/>
    </source>
</evidence>
<evidence type="ECO:0000259" key="4">
    <source>
        <dbReference type="PROSITE" id="PS51782"/>
    </source>
</evidence>
<keyword evidence="6" id="KW-1185">Reference proteome</keyword>
<evidence type="ECO:0000256" key="1">
    <source>
        <dbReference type="ARBA" id="ARBA00004496"/>
    </source>
</evidence>
<dbReference type="FunFam" id="3.10.350.10:FF:000001">
    <property type="entry name" value="Peptidoglycan-binding protein LysM"/>
    <property type="match status" value="1"/>
</dbReference>
<dbReference type="SUPFAM" id="SSF54106">
    <property type="entry name" value="LysM domain"/>
    <property type="match status" value="1"/>
</dbReference>
<dbReference type="InterPro" id="IPR007055">
    <property type="entry name" value="BON_dom"/>
</dbReference>
<dbReference type="Proteomes" id="UP000270185">
    <property type="component" value="Chromosome"/>
</dbReference>